<dbReference type="AlphaFoldDB" id="A0A816ATN3"/>
<dbReference type="Proteomes" id="UP000681722">
    <property type="component" value="Unassembled WGS sequence"/>
</dbReference>
<name>A0A816ATN3_9BILA</name>
<protein>
    <recommendedName>
        <fullName evidence="4">Tetratricopeptide repeat protein</fullName>
    </recommendedName>
</protein>
<organism evidence="1 3">
    <name type="scientific">Didymodactylos carnosus</name>
    <dbReference type="NCBI Taxonomy" id="1234261"/>
    <lineage>
        <taxon>Eukaryota</taxon>
        <taxon>Metazoa</taxon>
        <taxon>Spiralia</taxon>
        <taxon>Gnathifera</taxon>
        <taxon>Rotifera</taxon>
        <taxon>Eurotatoria</taxon>
        <taxon>Bdelloidea</taxon>
        <taxon>Philodinida</taxon>
        <taxon>Philodinidae</taxon>
        <taxon>Didymodactylos</taxon>
    </lineage>
</organism>
<sequence>MSKTVLLLDDRRRTNCIRALTDLYAKQNDNNTHAIDFCREQLSLYEQHLSENHTGIAYLLMKLGELYEEDDNQKIQAYKRALHILEKNVHLEYATTANCLTLVAQYYTGKSMHEEALVYYKRAMEIQKKIYPAGLSILIETQKLIDRAEQNDN</sequence>
<comment type="caution">
    <text evidence="1">The sequence shown here is derived from an EMBL/GenBank/DDBJ whole genome shotgun (WGS) entry which is preliminary data.</text>
</comment>
<dbReference type="Gene3D" id="1.25.40.10">
    <property type="entry name" value="Tetratricopeptide repeat domain"/>
    <property type="match status" value="1"/>
</dbReference>
<proteinExistence type="predicted"/>
<keyword evidence="3" id="KW-1185">Reference proteome</keyword>
<dbReference type="EMBL" id="CAJNOQ010035683">
    <property type="protein sequence ID" value="CAF1600701.1"/>
    <property type="molecule type" value="Genomic_DNA"/>
</dbReference>
<dbReference type="InterPro" id="IPR011990">
    <property type="entry name" value="TPR-like_helical_dom_sf"/>
</dbReference>
<reference evidence="1" key="1">
    <citation type="submission" date="2021-02" db="EMBL/GenBank/DDBJ databases">
        <authorList>
            <person name="Nowell W R."/>
        </authorList>
    </citation>
    <scope>NUCLEOTIDE SEQUENCE</scope>
</reference>
<evidence type="ECO:0000313" key="3">
    <source>
        <dbReference type="Proteomes" id="UP000663829"/>
    </source>
</evidence>
<evidence type="ECO:0000313" key="1">
    <source>
        <dbReference type="EMBL" id="CAF1600701.1"/>
    </source>
</evidence>
<evidence type="ECO:0000313" key="2">
    <source>
        <dbReference type="EMBL" id="CAF4477616.1"/>
    </source>
</evidence>
<dbReference type="Proteomes" id="UP000663829">
    <property type="component" value="Unassembled WGS sequence"/>
</dbReference>
<gene>
    <name evidence="1" type="ORF">GPM918_LOCUS42415</name>
    <name evidence="2" type="ORF">SRO942_LOCUS43638</name>
</gene>
<accession>A0A816ATN3</accession>
<evidence type="ECO:0008006" key="4">
    <source>
        <dbReference type="Google" id="ProtNLM"/>
    </source>
</evidence>
<dbReference type="SUPFAM" id="SSF48452">
    <property type="entry name" value="TPR-like"/>
    <property type="match status" value="1"/>
</dbReference>
<dbReference type="OrthoDB" id="5986190at2759"/>
<dbReference type="EMBL" id="CAJOBC010102085">
    <property type="protein sequence ID" value="CAF4477616.1"/>
    <property type="molecule type" value="Genomic_DNA"/>
</dbReference>